<dbReference type="EC" id="2.3.2.27" evidence="4"/>
<comment type="catalytic activity">
    <reaction evidence="1">
        <text>S-ubiquitinyl-[E2 ubiquitin-conjugating enzyme]-L-cysteine + [acceptor protein]-L-lysine = [E2 ubiquitin-conjugating enzyme]-L-cysteine + N(6)-ubiquitinyl-[acceptor protein]-L-lysine.</text>
        <dbReference type="EC" id="2.3.2.27"/>
    </reaction>
</comment>
<dbReference type="GO" id="GO:0036503">
    <property type="term" value="P:ERAD pathway"/>
    <property type="evidence" value="ECO:0007669"/>
    <property type="project" value="TreeGrafter"/>
</dbReference>
<evidence type="ECO:0000256" key="8">
    <source>
        <dbReference type="ARBA" id="ARBA00022771"/>
    </source>
</evidence>
<evidence type="ECO:0000256" key="2">
    <source>
        <dbReference type="ARBA" id="ARBA00004141"/>
    </source>
</evidence>
<evidence type="ECO:0000256" key="9">
    <source>
        <dbReference type="ARBA" id="ARBA00022786"/>
    </source>
</evidence>
<comment type="subcellular location">
    <subcellularLocation>
        <location evidence="2">Membrane</location>
        <topology evidence="2">Multi-pass membrane protein</topology>
    </subcellularLocation>
</comment>
<keyword evidence="17" id="KW-1185">Reference proteome</keyword>
<dbReference type="FunCoup" id="A0A3N4LKG5">
    <property type="interactions" value="528"/>
</dbReference>
<feature type="transmembrane region" description="Helical" evidence="14">
    <location>
        <begin position="1638"/>
        <end position="1656"/>
    </location>
</feature>
<feature type="transmembrane region" description="Helical" evidence="14">
    <location>
        <begin position="1051"/>
        <end position="1070"/>
    </location>
</feature>
<keyword evidence="6 14" id="KW-0812">Transmembrane</keyword>
<dbReference type="Gene3D" id="3.30.40.10">
    <property type="entry name" value="Zinc/RING finger domain, C3HC4 (zinc finger)"/>
    <property type="match status" value="1"/>
</dbReference>
<evidence type="ECO:0000256" key="6">
    <source>
        <dbReference type="ARBA" id="ARBA00022692"/>
    </source>
</evidence>
<name>A0A3N4LKG5_9PEZI</name>
<keyword evidence="10" id="KW-0862">Zinc</keyword>
<gene>
    <name evidence="16" type="ORF">L211DRAFT_341104</name>
</gene>
<feature type="transmembrane region" description="Helical" evidence="14">
    <location>
        <begin position="1453"/>
        <end position="1475"/>
    </location>
</feature>
<evidence type="ECO:0000256" key="13">
    <source>
        <dbReference type="SAM" id="MobiDB-lite"/>
    </source>
</evidence>
<sequence length="1720" mass="191941">MSNPSFSSPLVNVDIMNDPAYAPQKSFMDGANEPDHCRICRSEGTAEEQLFHPCKCSGSIKFVHQDCLMEWLQHSQKKYCELCKTPFQFTKLYDPKMPKNLPPLLFLSRASKHIAKTVMLWLRLVLVCFVWLGILPWVVRWMWRFWFWLGDGGWAWWRRRPYFVESSLPQNATFAEDINNDFGGNQTTDSLESGGLIDLGNGGLFMNITRSQTLNKIFLDTFEGQILTALIVVTFVMIFLIREWVVQQQPDIALGGDARGIGNLADLDQARGEPAVDAAEEDQGEDQEEDGLPDEQMLDSAFGRVHPPGPESETDPSDEEQPAVQQQMAPFERPIAPLRRRRAFPPVEENHPPALGVGTGSIFGGQGMVLGGGSSTAPSTFQLDSDNPRRPQAKREVMAQATELRRQIEERFGPDYLEKFAASSATIPQIRASSTMNNIIDDDSDWEDEDEQGAEKKHGTPHRHGKSTTPLDTPNPEPFQSRSTASASPVGNIFELEDKPNPNSSTWARKPDQKPPTIVFGASQGTNPFGNWETSQPAAGKPFQFSGSKSTQIKGQIFAQSPGWQDVQTPSMIDTADKGKGKASVPLTEGNGGVTIGELNAFGIDAFTNVNNEHKQTALEIQPEKPRNASHETTEPLEHGSKWSSRESPLPYEGSEQDEHYQGDYLSEGYESNDPPPQEAVELAAPNENDRVPEPGAAAQALVRPAGARGVGWLDWFLVDIPQVDRDAGNNRNEDAAAPPADEAGIADMGDDPDAVWNVAANPPRPEGAQNNLENGVNGAAAPLDIDEGDDFDGIMELIGMRGPIFGLLQNAVISLVLITIAVMLGVAVPYIWGRILLTVLAHPLLFAVVIPWSLAVFCANLMIDTAIGVACYTLFVADTGLRLILTMGWWSKVVNFSHSAAVGTLMHTYAADAWKRVVHKLTTLALVLVSDRTSMEGVSIIATHPETSHAWLASRQPWARATLAMSWFTEKLAASVNLTSNASHNLQIAVQENKTASEVFYTAFEHLVELWKEPSIKQRNATIIIPAVSEAEEALVEFSNSSSWTAADRVVAVIAGYVLFTIVGAWYLAKHRSQPGSYRRHLEKTSIELLQQAGGVMKVILIIGIEMFVFPLYCGLLLDVALLPLFENATIISRIQFTIDHVFTSTFVHWFVGTCYMFHFALFVSMCRKIMRAGVLYFIRDPDDPTLHPVKDVLERPVMLQLRKIAFSALIYGFLVLVCLGGVVWFLFHQFEGVLPIHWSSNEPVLEFPVDLLFYNFFMPVAVQFFKPSEGLQKMYTWWFKKCARALRLTSFMFGDRHEDEEGHTVRKTWLATFLFKRSDATKPVIGPAEKATADVEEQDTYFLRDGRFVRAPASDSVRRPKGQAVFIPVTEDNKREDGEPDPEDGETGPNSTNFRFVYIPPQFRVRIFLVVFSIWLFAAVTGVGITIGPLLLGRTLLRTLVPKNLRMNDVYAFSVGIYIIGGIVYAITTYQAVIDWFNGARMSWRNPSEAQKAIRNNIMRAVKISYVFVAFALVLPTLLALIIEFYIIIPMHTYFSQGETHVIHFIQDWTLGVLYVKMMGSMMLLDPDSPWARALRGVVARGYLDPDVKLATRCFILPATLFMSTALLLPLGFAYAATKTFLHDASPKMISQTYRYSYPAVFILIVFLGVGYFFKMLMDKWKQSVRDEVYLIGERLHNHGERRPPTQGHSIGVQTDEHRLEPGLRRRGIERGLEEIEA</sequence>
<dbReference type="FunFam" id="3.30.40.10:FF:000287">
    <property type="entry name" value="RING finger membrane protein"/>
    <property type="match status" value="1"/>
</dbReference>
<evidence type="ECO:0000256" key="4">
    <source>
        <dbReference type="ARBA" id="ARBA00012483"/>
    </source>
</evidence>
<feature type="transmembrane region" description="Helical" evidence="14">
    <location>
        <begin position="1206"/>
        <end position="1229"/>
    </location>
</feature>
<keyword evidence="12 14" id="KW-0472">Membrane</keyword>
<reference evidence="16 17" key="1">
    <citation type="journal article" date="2018" name="Nat. Ecol. Evol.">
        <title>Pezizomycetes genomes reveal the molecular basis of ectomycorrhizal truffle lifestyle.</title>
        <authorList>
            <person name="Murat C."/>
            <person name="Payen T."/>
            <person name="Noel B."/>
            <person name="Kuo A."/>
            <person name="Morin E."/>
            <person name="Chen J."/>
            <person name="Kohler A."/>
            <person name="Krizsan K."/>
            <person name="Balestrini R."/>
            <person name="Da Silva C."/>
            <person name="Montanini B."/>
            <person name="Hainaut M."/>
            <person name="Levati E."/>
            <person name="Barry K.W."/>
            <person name="Belfiori B."/>
            <person name="Cichocki N."/>
            <person name="Clum A."/>
            <person name="Dockter R.B."/>
            <person name="Fauchery L."/>
            <person name="Guy J."/>
            <person name="Iotti M."/>
            <person name="Le Tacon F."/>
            <person name="Lindquist E.A."/>
            <person name="Lipzen A."/>
            <person name="Malagnac F."/>
            <person name="Mello A."/>
            <person name="Molinier V."/>
            <person name="Miyauchi S."/>
            <person name="Poulain J."/>
            <person name="Riccioni C."/>
            <person name="Rubini A."/>
            <person name="Sitrit Y."/>
            <person name="Splivallo R."/>
            <person name="Traeger S."/>
            <person name="Wang M."/>
            <person name="Zifcakova L."/>
            <person name="Wipf D."/>
            <person name="Zambonelli A."/>
            <person name="Paolocci F."/>
            <person name="Nowrousian M."/>
            <person name="Ottonello S."/>
            <person name="Baldrian P."/>
            <person name="Spatafora J.W."/>
            <person name="Henrissat B."/>
            <person name="Nagy L.G."/>
            <person name="Aury J.M."/>
            <person name="Wincker P."/>
            <person name="Grigoriev I.V."/>
            <person name="Bonfante P."/>
            <person name="Martin F.M."/>
        </authorList>
    </citation>
    <scope>NUCLEOTIDE SEQUENCE [LARGE SCALE GENOMIC DNA]</scope>
    <source>
        <strain evidence="16 17">ATCC MYA-4762</strain>
    </source>
</reference>
<dbReference type="InterPro" id="IPR011016">
    <property type="entry name" value="Znf_RING-CH"/>
</dbReference>
<dbReference type="SMART" id="SM00744">
    <property type="entry name" value="RINGv"/>
    <property type="match status" value="1"/>
</dbReference>
<feature type="transmembrane region" description="Helical" evidence="14">
    <location>
        <begin position="224"/>
        <end position="241"/>
    </location>
</feature>
<organism evidence="16 17">
    <name type="scientific">Terfezia boudieri ATCC MYA-4762</name>
    <dbReference type="NCBI Taxonomy" id="1051890"/>
    <lineage>
        <taxon>Eukaryota</taxon>
        <taxon>Fungi</taxon>
        <taxon>Dikarya</taxon>
        <taxon>Ascomycota</taxon>
        <taxon>Pezizomycotina</taxon>
        <taxon>Pezizomycetes</taxon>
        <taxon>Pezizales</taxon>
        <taxon>Pezizaceae</taxon>
        <taxon>Terfezia</taxon>
    </lineage>
</organism>
<evidence type="ECO:0000256" key="7">
    <source>
        <dbReference type="ARBA" id="ARBA00022723"/>
    </source>
</evidence>
<feature type="compositionally biased region" description="Polar residues" evidence="13">
    <location>
        <begin position="467"/>
        <end position="489"/>
    </location>
</feature>
<feature type="compositionally biased region" description="Polar residues" evidence="13">
    <location>
        <begin position="375"/>
        <end position="385"/>
    </location>
</feature>
<evidence type="ECO:0000256" key="10">
    <source>
        <dbReference type="ARBA" id="ARBA00022833"/>
    </source>
</evidence>
<proteinExistence type="predicted"/>
<evidence type="ECO:0000256" key="12">
    <source>
        <dbReference type="ARBA" id="ARBA00023136"/>
    </source>
</evidence>
<dbReference type="Pfam" id="PF23113">
    <property type="entry name" value="MARCHF6_C"/>
    <property type="match status" value="1"/>
</dbReference>
<feature type="region of interest" description="Disordered" evidence="13">
    <location>
        <begin position="1370"/>
        <end position="1393"/>
    </location>
</feature>
<keyword evidence="5" id="KW-0808">Transferase</keyword>
<dbReference type="InterPro" id="IPR013083">
    <property type="entry name" value="Znf_RING/FYVE/PHD"/>
</dbReference>
<dbReference type="PANTHER" id="PTHR13145:SF0">
    <property type="entry name" value="E3 UBIQUITIN-PROTEIN LIGASE MARCHF6"/>
    <property type="match status" value="1"/>
</dbReference>
<feature type="region of interest" description="Disordered" evidence="13">
    <location>
        <begin position="272"/>
        <end position="337"/>
    </location>
</feature>
<keyword evidence="11 14" id="KW-1133">Transmembrane helix</keyword>
<feature type="compositionally biased region" description="Acidic residues" evidence="13">
    <location>
        <begin position="440"/>
        <end position="452"/>
    </location>
</feature>
<evidence type="ECO:0000256" key="5">
    <source>
        <dbReference type="ARBA" id="ARBA00022679"/>
    </source>
</evidence>
<dbReference type="OrthoDB" id="1108038at2759"/>
<evidence type="ECO:0000313" key="17">
    <source>
        <dbReference type="Proteomes" id="UP000267821"/>
    </source>
</evidence>
<dbReference type="InParanoid" id="A0A3N4LKG5"/>
<evidence type="ECO:0000256" key="14">
    <source>
        <dbReference type="SAM" id="Phobius"/>
    </source>
</evidence>
<feature type="transmembrane region" description="Helical" evidence="14">
    <location>
        <begin position="871"/>
        <end position="891"/>
    </location>
</feature>
<dbReference type="GO" id="GO:0008270">
    <property type="term" value="F:zinc ion binding"/>
    <property type="evidence" value="ECO:0007669"/>
    <property type="project" value="UniProtKB-KW"/>
</dbReference>
<feature type="region of interest" description="Disordered" evidence="13">
    <location>
        <begin position="368"/>
        <end position="398"/>
    </location>
</feature>
<dbReference type="SUPFAM" id="SSF57850">
    <property type="entry name" value="RING/U-box"/>
    <property type="match status" value="1"/>
</dbReference>
<feature type="transmembrane region" description="Helical" evidence="14">
    <location>
        <begin position="1100"/>
        <end position="1127"/>
    </location>
</feature>
<dbReference type="GO" id="GO:0005789">
    <property type="term" value="C:endoplasmic reticulum membrane"/>
    <property type="evidence" value="ECO:0007669"/>
    <property type="project" value="TreeGrafter"/>
</dbReference>
<feature type="transmembrane region" description="Helical" evidence="14">
    <location>
        <begin position="845"/>
        <end position="864"/>
    </location>
</feature>
<dbReference type="Pfam" id="PF12906">
    <property type="entry name" value="RINGv"/>
    <property type="match status" value="1"/>
</dbReference>
<evidence type="ECO:0000313" key="16">
    <source>
        <dbReference type="EMBL" id="RPB22228.1"/>
    </source>
</evidence>
<feature type="compositionally biased region" description="Basic and acidic residues" evidence="13">
    <location>
        <begin position="386"/>
        <end position="398"/>
    </location>
</feature>
<evidence type="ECO:0000256" key="1">
    <source>
        <dbReference type="ARBA" id="ARBA00000900"/>
    </source>
</evidence>
<feature type="transmembrane region" description="Helical" evidence="14">
    <location>
        <begin position="118"/>
        <end position="139"/>
    </location>
</feature>
<evidence type="ECO:0000259" key="15">
    <source>
        <dbReference type="PROSITE" id="PS51292"/>
    </source>
</evidence>
<feature type="compositionally biased region" description="Basic and acidic residues" evidence="13">
    <location>
        <begin position="619"/>
        <end position="645"/>
    </location>
</feature>
<dbReference type="STRING" id="1051890.A0A3N4LKG5"/>
<keyword evidence="8" id="KW-0863">Zinc-finger</keyword>
<keyword evidence="9" id="KW-0833">Ubl conjugation pathway</keyword>
<feature type="transmembrane region" description="Helical" evidence="14">
    <location>
        <begin position="1506"/>
        <end position="1531"/>
    </location>
</feature>
<dbReference type="Proteomes" id="UP000267821">
    <property type="component" value="Unassembled WGS sequence"/>
</dbReference>
<feature type="transmembrane region" description="Helical" evidence="14">
    <location>
        <begin position="805"/>
        <end position="833"/>
    </location>
</feature>
<dbReference type="GO" id="GO:0061630">
    <property type="term" value="F:ubiquitin protein ligase activity"/>
    <property type="evidence" value="ECO:0007669"/>
    <property type="project" value="UniProtKB-EC"/>
</dbReference>
<feature type="transmembrane region" description="Helical" evidence="14">
    <location>
        <begin position="1147"/>
        <end position="1165"/>
    </location>
</feature>
<feature type="domain" description="RING-CH-type" evidence="15">
    <location>
        <begin position="29"/>
        <end position="90"/>
    </location>
</feature>
<evidence type="ECO:0000256" key="11">
    <source>
        <dbReference type="ARBA" id="ARBA00022989"/>
    </source>
</evidence>
<feature type="transmembrane region" description="Helical" evidence="14">
    <location>
        <begin position="1409"/>
        <end position="1433"/>
    </location>
</feature>
<dbReference type="InterPro" id="IPR056521">
    <property type="entry name" value="MARCHF6-like_C"/>
</dbReference>
<dbReference type="CDD" id="cd16702">
    <property type="entry name" value="RING_CH-C4HC3_MARCH6"/>
    <property type="match status" value="1"/>
</dbReference>
<feature type="transmembrane region" description="Helical" evidence="14">
    <location>
        <begin position="1597"/>
        <end position="1618"/>
    </location>
</feature>
<protein>
    <recommendedName>
        <fullName evidence="4">RING-type E3 ubiquitin transferase</fullName>
        <ecNumber evidence="4">2.3.2.27</ecNumber>
    </recommendedName>
</protein>
<keyword evidence="7" id="KW-0479">Metal-binding</keyword>
<feature type="compositionally biased region" description="Acidic residues" evidence="13">
    <location>
        <begin position="278"/>
        <end position="297"/>
    </location>
</feature>
<dbReference type="EMBL" id="ML121553">
    <property type="protein sequence ID" value="RPB22228.1"/>
    <property type="molecule type" value="Genomic_DNA"/>
</dbReference>
<evidence type="ECO:0000256" key="3">
    <source>
        <dbReference type="ARBA" id="ARBA00004906"/>
    </source>
</evidence>
<feature type="region of interest" description="Disordered" evidence="13">
    <location>
        <begin position="436"/>
        <end position="518"/>
    </location>
</feature>
<comment type="pathway">
    <text evidence="3">Protein modification; protein ubiquitination.</text>
</comment>
<dbReference type="PROSITE" id="PS51292">
    <property type="entry name" value="ZF_RING_CH"/>
    <property type="match status" value="1"/>
</dbReference>
<dbReference type="PANTHER" id="PTHR13145">
    <property type="entry name" value="SSM4 PROTEIN"/>
    <property type="match status" value="1"/>
</dbReference>
<feature type="compositionally biased region" description="Acidic residues" evidence="13">
    <location>
        <begin position="312"/>
        <end position="321"/>
    </location>
</feature>
<accession>A0A3N4LKG5</accession>
<feature type="region of interest" description="Disordered" evidence="13">
    <location>
        <begin position="619"/>
        <end position="658"/>
    </location>
</feature>